<evidence type="ECO:0000256" key="4">
    <source>
        <dbReference type="ARBA" id="ARBA00022970"/>
    </source>
</evidence>
<evidence type="ECO:0000313" key="8">
    <source>
        <dbReference type="Proteomes" id="UP000265955"/>
    </source>
</evidence>
<dbReference type="CDD" id="cd06329">
    <property type="entry name" value="PBP1_SBP-like"/>
    <property type="match status" value="1"/>
</dbReference>
<dbReference type="RefSeq" id="WP_119770613.1">
    <property type="nucleotide sequence ID" value="NZ_QYUO01000002.1"/>
</dbReference>
<dbReference type="PANTHER" id="PTHR30483:SF6">
    <property type="entry name" value="PERIPLASMIC BINDING PROTEIN OF ABC TRANSPORTER FOR NATURAL AMINO ACIDS"/>
    <property type="match status" value="1"/>
</dbReference>
<dbReference type="Gene3D" id="3.40.50.2300">
    <property type="match status" value="2"/>
</dbReference>
<dbReference type="PRINTS" id="PR00337">
    <property type="entry name" value="LEUILEVALBP"/>
</dbReference>
<evidence type="ECO:0000256" key="5">
    <source>
        <dbReference type="SAM" id="SignalP"/>
    </source>
</evidence>
<dbReference type="AlphaFoldDB" id="A0A3A3FJU4"/>
<evidence type="ECO:0000313" key="7">
    <source>
        <dbReference type="EMBL" id="RJF95464.1"/>
    </source>
</evidence>
<keyword evidence="4" id="KW-0029">Amino-acid transport</keyword>
<dbReference type="SUPFAM" id="SSF53822">
    <property type="entry name" value="Periplasmic binding protein-like I"/>
    <property type="match status" value="1"/>
</dbReference>
<proteinExistence type="inferred from homology"/>
<dbReference type="OrthoDB" id="8522748at2"/>
<feature type="signal peptide" evidence="5">
    <location>
        <begin position="1"/>
        <end position="25"/>
    </location>
</feature>
<dbReference type="InterPro" id="IPR000709">
    <property type="entry name" value="Leu_Ile_Val-bd"/>
</dbReference>
<protein>
    <submittedName>
        <fullName evidence="7">Branched-chain amino acid ABC transporter substrate-binding protein</fullName>
    </submittedName>
</protein>
<dbReference type="Pfam" id="PF13458">
    <property type="entry name" value="Peripla_BP_6"/>
    <property type="match status" value="1"/>
</dbReference>
<feature type="chain" id="PRO_5017361706" evidence="5">
    <location>
        <begin position="26"/>
        <end position="414"/>
    </location>
</feature>
<keyword evidence="8" id="KW-1185">Reference proteome</keyword>
<comment type="similarity">
    <text evidence="1">Belongs to the leucine-binding protein family.</text>
</comment>
<dbReference type="PANTHER" id="PTHR30483">
    <property type="entry name" value="LEUCINE-SPECIFIC-BINDING PROTEIN"/>
    <property type="match status" value="1"/>
</dbReference>
<dbReference type="GO" id="GO:0006865">
    <property type="term" value="P:amino acid transport"/>
    <property type="evidence" value="ECO:0007669"/>
    <property type="project" value="UniProtKB-KW"/>
</dbReference>
<keyword evidence="2" id="KW-0813">Transport</keyword>
<organism evidence="7 8">
    <name type="scientific">Noviherbaspirillum saxi</name>
    <dbReference type="NCBI Taxonomy" id="2320863"/>
    <lineage>
        <taxon>Bacteria</taxon>
        <taxon>Pseudomonadati</taxon>
        <taxon>Pseudomonadota</taxon>
        <taxon>Betaproteobacteria</taxon>
        <taxon>Burkholderiales</taxon>
        <taxon>Oxalobacteraceae</taxon>
        <taxon>Noviherbaspirillum</taxon>
    </lineage>
</organism>
<reference evidence="8" key="1">
    <citation type="submission" date="2018-09" db="EMBL/GenBank/DDBJ databases">
        <authorList>
            <person name="Zhu H."/>
        </authorList>
    </citation>
    <scope>NUCLEOTIDE SEQUENCE [LARGE SCALE GENOMIC DNA]</scope>
    <source>
        <strain evidence="8">K1R23-30</strain>
    </source>
</reference>
<sequence>MSILPYRIKLACASGALAIANGAFADTIRIAYIDPLSGAFATTGHNVLKSWQMIAEIANKEKWAGEHTFEIVGFDNKASPQETLAVLKTVVDQGFRYVAQGFGSGAGLALIDAINKHNERNPGKEVVYLNTSAGDPDMTNSKCSFWHFRLDAHAEMRMEALTSFIEKDKNIKKVYLINPNYAFGQQVSRVAKENLKRKRPDIQIVGDDLHPFGQVKDFTPYIAKIATSGADVVITGNAGADLSLLIKAAKEVNLNTSLFTYFASSPGIPAAIGSAGANHVKSIPYWHPNNETFAGKEIVEAFKKRYNDDFFSSATYAGITLLSKAVKQAKSTDPIKVAFAMEGMKVASLNGEVEMRKDDHQLQQPLYMVTWVKTNGKDVRYDAENTGYGWRTDSKIDTYVAALPTSCRMKRPGM</sequence>
<comment type="caution">
    <text evidence="7">The sequence shown here is derived from an EMBL/GenBank/DDBJ whole genome shotgun (WGS) entry which is preliminary data.</text>
</comment>
<dbReference type="InterPro" id="IPR028082">
    <property type="entry name" value="Peripla_BP_I"/>
</dbReference>
<evidence type="ECO:0000256" key="2">
    <source>
        <dbReference type="ARBA" id="ARBA00022448"/>
    </source>
</evidence>
<gene>
    <name evidence="7" type="ORF">D3871_18825</name>
</gene>
<dbReference type="InterPro" id="IPR028081">
    <property type="entry name" value="Leu-bd"/>
</dbReference>
<evidence type="ECO:0000256" key="1">
    <source>
        <dbReference type="ARBA" id="ARBA00010062"/>
    </source>
</evidence>
<evidence type="ECO:0000256" key="3">
    <source>
        <dbReference type="ARBA" id="ARBA00022729"/>
    </source>
</evidence>
<dbReference type="InterPro" id="IPR051010">
    <property type="entry name" value="BCAA_transport"/>
</dbReference>
<accession>A0A3A3FJU4</accession>
<dbReference type="EMBL" id="QYUO01000002">
    <property type="protein sequence ID" value="RJF95464.1"/>
    <property type="molecule type" value="Genomic_DNA"/>
</dbReference>
<name>A0A3A3FJU4_9BURK</name>
<dbReference type="Proteomes" id="UP000265955">
    <property type="component" value="Unassembled WGS sequence"/>
</dbReference>
<keyword evidence="3 5" id="KW-0732">Signal</keyword>
<evidence type="ECO:0000259" key="6">
    <source>
        <dbReference type="Pfam" id="PF13458"/>
    </source>
</evidence>
<feature type="domain" description="Leucine-binding protein" evidence="6">
    <location>
        <begin position="27"/>
        <end position="373"/>
    </location>
</feature>